<evidence type="ECO:0000256" key="1">
    <source>
        <dbReference type="SAM" id="Phobius"/>
    </source>
</evidence>
<gene>
    <name evidence="2" type="ORF">ANT3_0308</name>
    <name evidence="3" type="ORF">IVO3_0305</name>
</gene>
<keyword evidence="1" id="KW-0812">Transmembrane</keyword>
<organism evidence="2">
    <name type="scientific">plant metagenome</name>
    <dbReference type="NCBI Taxonomy" id="1297885"/>
    <lineage>
        <taxon>unclassified sequences</taxon>
        <taxon>metagenomes</taxon>
        <taxon>organismal metagenomes</taxon>
    </lineage>
</organism>
<proteinExistence type="predicted"/>
<protein>
    <submittedName>
        <fullName evidence="2">Uncharacterized protein</fullName>
    </submittedName>
</protein>
<dbReference type="EMBL" id="CAADID010000025">
    <property type="protein sequence ID" value="VFR74986.1"/>
    <property type="molecule type" value="Genomic_DNA"/>
</dbReference>
<keyword evidence="1" id="KW-1133">Transmembrane helix</keyword>
<feature type="transmembrane region" description="Helical" evidence="1">
    <location>
        <begin position="12"/>
        <end position="30"/>
    </location>
</feature>
<name>A0A484TJK3_9ZZZZ</name>
<keyword evidence="1" id="KW-0472">Membrane</keyword>
<evidence type="ECO:0000313" key="3">
    <source>
        <dbReference type="EMBL" id="VFR84981.1"/>
    </source>
</evidence>
<dbReference type="AlphaFoldDB" id="A0A484TJK3"/>
<sequence>MVRRKQPAAPAVGFVVRVIVMIAVIVAVALTRNSRSVTCGDAAHDGLLPAWRRSGAWGADRRSVLDL</sequence>
<reference evidence="2" key="1">
    <citation type="submission" date="2019-03" db="EMBL/GenBank/DDBJ databases">
        <authorList>
            <person name="Danneels B."/>
        </authorList>
    </citation>
    <scope>NUCLEOTIDE SEQUENCE</scope>
</reference>
<dbReference type="EMBL" id="CAADIP010000014">
    <property type="protein sequence ID" value="VFR84981.1"/>
    <property type="molecule type" value="Genomic_DNA"/>
</dbReference>
<evidence type="ECO:0000313" key="2">
    <source>
        <dbReference type="EMBL" id="VFR74986.1"/>
    </source>
</evidence>
<accession>A0A484TJK3</accession>